<dbReference type="Proteomes" id="UP000281112">
    <property type="component" value="Unassembled WGS sequence"/>
</dbReference>
<dbReference type="PROSITE" id="PS50887">
    <property type="entry name" value="GGDEF"/>
    <property type="match status" value="1"/>
</dbReference>
<evidence type="ECO:0000256" key="4">
    <source>
        <dbReference type="SAM" id="Phobius"/>
    </source>
</evidence>
<name>A0A3N9U2H9_9VIBR</name>
<dbReference type="EMBL" id="RJVQ01000007">
    <property type="protein sequence ID" value="RQW62136.1"/>
    <property type="molecule type" value="Genomic_DNA"/>
</dbReference>
<dbReference type="Pfam" id="PF00990">
    <property type="entry name" value="GGDEF"/>
    <property type="match status" value="1"/>
</dbReference>
<dbReference type="AlphaFoldDB" id="A0A3N9U2H9"/>
<evidence type="ECO:0000256" key="3">
    <source>
        <dbReference type="ARBA" id="ARBA00034247"/>
    </source>
</evidence>
<keyword evidence="4" id="KW-0472">Membrane</keyword>
<sequence length="368" mass="42245">MDIHRVVNIFKQTIVGESSQNEFQKVHHILLVLTSGLLFLAALFNIVYLDLPAFYDGFVVLLAFFQLILWYYSRYKNQFVTMAKLYIVLLYCAALPANWFINGGANGPTTAYFYITVIYSIVILHEIRSLNCLVMGLIVALPTVLLGFEYYFPDWITPYTVRDQRYSDLIFSNIISVTILMVMTLLYTKTLRHEVTRANEYSRQLKLISETDSLTQLKNRTYAIAALRIATMSPNSPHVILLDIDHFKAINDTYGHDIGDRVLQKLSNVMRSFCNKHGAVISRYGGEEFLVVTFFHSFNQAIELAEQLRVSIQDLTWKEITEHERVTISLGVASLKSNENYTHAIKRADESLYKAKSEGRNRVCTLEC</sequence>
<feature type="transmembrane region" description="Helical" evidence="4">
    <location>
        <begin position="107"/>
        <end position="125"/>
    </location>
</feature>
<dbReference type="SMART" id="SM00267">
    <property type="entry name" value="GGDEF"/>
    <property type="match status" value="1"/>
</dbReference>
<proteinExistence type="predicted"/>
<feature type="domain" description="GGDEF" evidence="5">
    <location>
        <begin position="235"/>
        <end position="368"/>
    </location>
</feature>
<dbReference type="GO" id="GO:0052621">
    <property type="term" value="F:diguanylate cyclase activity"/>
    <property type="evidence" value="ECO:0007669"/>
    <property type="project" value="UniProtKB-EC"/>
</dbReference>
<dbReference type="FunFam" id="3.30.70.270:FF:000001">
    <property type="entry name" value="Diguanylate cyclase domain protein"/>
    <property type="match status" value="1"/>
</dbReference>
<dbReference type="OrthoDB" id="9803824at2"/>
<dbReference type="PANTHER" id="PTHR45138:SF9">
    <property type="entry name" value="DIGUANYLATE CYCLASE DGCM-RELATED"/>
    <property type="match status" value="1"/>
</dbReference>
<comment type="cofactor">
    <cofactor evidence="1">
        <name>Mg(2+)</name>
        <dbReference type="ChEBI" id="CHEBI:18420"/>
    </cofactor>
</comment>
<dbReference type="InterPro" id="IPR043128">
    <property type="entry name" value="Rev_trsase/Diguanyl_cyclase"/>
</dbReference>
<dbReference type="InterPro" id="IPR029787">
    <property type="entry name" value="Nucleotide_cyclase"/>
</dbReference>
<dbReference type="PANTHER" id="PTHR45138">
    <property type="entry name" value="REGULATORY COMPONENTS OF SENSORY TRANSDUCTION SYSTEM"/>
    <property type="match status" value="1"/>
</dbReference>
<comment type="catalytic activity">
    <reaction evidence="3">
        <text>2 GTP = 3',3'-c-di-GMP + 2 diphosphate</text>
        <dbReference type="Rhea" id="RHEA:24898"/>
        <dbReference type="ChEBI" id="CHEBI:33019"/>
        <dbReference type="ChEBI" id="CHEBI:37565"/>
        <dbReference type="ChEBI" id="CHEBI:58805"/>
        <dbReference type="EC" id="2.7.7.65"/>
    </reaction>
</comment>
<evidence type="ECO:0000256" key="2">
    <source>
        <dbReference type="ARBA" id="ARBA00012528"/>
    </source>
</evidence>
<keyword evidence="7" id="KW-1185">Reference proteome</keyword>
<dbReference type="GO" id="GO:0005886">
    <property type="term" value="C:plasma membrane"/>
    <property type="evidence" value="ECO:0007669"/>
    <property type="project" value="TreeGrafter"/>
</dbReference>
<feature type="transmembrane region" description="Helical" evidence="4">
    <location>
        <begin position="85"/>
        <end position="101"/>
    </location>
</feature>
<gene>
    <name evidence="6" type="ORF">EES38_15580</name>
</gene>
<evidence type="ECO:0000256" key="1">
    <source>
        <dbReference type="ARBA" id="ARBA00001946"/>
    </source>
</evidence>
<feature type="transmembrane region" description="Helical" evidence="4">
    <location>
        <begin position="132"/>
        <end position="150"/>
    </location>
</feature>
<evidence type="ECO:0000313" key="6">
    <source>
        <dbReference type="EMBL" id="RQW62136.1"/>
    </source>
</evidence>
<feature type="transmembrane region" description="Helical" evidence="4">
    <location>
        <begin position="54"/>
        <end position="73"/>
    </location>
</feature>
<dbReference type="GO" id="GO:0043709">
    <property type="term" value="P:cell adhesion involved in single-species biofilm formation"/>
    <property type="evidence" value="ECO:0007669"/>
    <property type="project" value="TreeGrafter"/>
</dbReference>
<dbReference type="SUPFAM" id="SSF55073">
    <property type="entry name" value="Nucleotide cyclase"/>
    <property type="match status" value="1"/>
</dbReference>
<dbReference type="RefSeq" id="WP_124938132.1">
    <property type="nucleotide sequence ID" value="NZ_RJVQ01000007.1"/>
</dbReference>
<comment type="caution">
    <text evidence="6">The sequence shown here is derived from an EMBL/GenBank/DDBJ whole genome shotgun (WGS) entry which is preliminary data.</text>
</comment>
<protein>
    <recommendedName>
        <fullName evidence="2">diguanylate cyclase</fullName>
        <ecNumber evidence="2">2.7.7.65</ecNumber>
    </recommendedName>
</protein>
<keyword evidence="4" id="KW-1133">Transmembrane helix</keyword>
<evidence type="ECO:0000313" key="7">
    <source>
        <dbReference type="Proteomes" id="UP000281112"/>
    </source>
</evidence>
<dbReference type="InterPro" id="IPR000160">
    <property type="entry name" value="GGDEF_dom"/>
</dbReference>
<keyword evidence="4" id="KW-0812">Transmembrane</keyword>
<dbReference type="Gene3D" id="3.30.70.270">
    <property type="match status" value="1"/>
</dbReference>
<dbReference type="CDD" id="cd01949">
    <property type="entry name" value="GGDEF"/>
    <property type="match status" value="1"/>
</dbReference>
<dbReference type="InterPro" id="IPR050469">
    <property type="entry name" value="Diguanylate_Cyclase"/>
</dbReference>
<evidence type="ECO:0000259" key="5">
    <source>
        <dbReference type="PROSITE" id="PS50887"/>
    </source>
</evidence>
<reference evidence="6 7" key="1">
    <citation type="submission" date="2018-11" db="EMBL/GenBank/DDBJ databases">
        <title>Vibrio LJC006 sp. nov., isolated from seawater during the bloom of the enteromorpha.</title>
        <authorList>
            <person name="Liang J."/>
        </authorList>
    </citation>
    <scope>NUCLEOTIDE SEQUENCE [LARGE SCALE GENOMIC DNA]</scope>
    <source>
        <strain evidence="6 7">LJC006</strain>
    </source>
</reference>
<dbReference type="NCBIfam" id="TIGR00254">
    <property type="entry name" value="GGDEF"/>
    <property type="match status" value="1"/>
</dbReference>
<organism evidence="6 7">
    <name type="scientific">Vibrio viridaestus</name>
    <dbReference type="NCBI Taxonomy" id="2487322"/>
    <lineage>
        <taxon>Bacteria</taxon>
        <taxon>Pseudomonadati</taxon>
        <taxon>Pseudomonadota</taxon>
        <taxon>Gammaproteobacteria</taxon>
        <taxon>Vibrionales</taxon>
        <taxon>Vibrionaceae</taxon>
        <taxon>Vibrio</taxon>
    </lineage>
</organism>
<feature type="transmembrane region" description="Helical" evidence="4">
    <location>
        <begin position="29"/>
        <end position="48"/>
    </location>
</feature>
<dbReference type="GO" id="GO:1902201">
    <property type="term" value="P:negative regulation of bacterial-type flagellum-dependent cell motility"/>
    <property type="evidence" value="ECO:0007669"/>
    <property type="project" value="TreeGrafter"/>
</dbReference>
<accession>A0A3N9U2H9</accession>
<dbReference type="EC" id="2.7.7.65" evidence="2"/>
<feature type="transmembrane region" description="Helical" evidence="4">
    <location>
        <begin position="170"/>
        <end position="188"/>
    </location>
</feature>